<gene>
    <name evidence="6" type="primary">NPC2_3</name>
    <name evidence="6" type="ORF">Bhyg_01942</name>
</gene>
<dbReference type="SUPFAM" id="SSF81296">
    <property type="entry name" value="E set domains"/>
    <property type="match status" value="1"/>
</dbReference>
<feature type="signal peptide" evidence="4">
    <location>
        <begin position="1"/>
        <end position="18"/>
    </location>
</feature>
<name>A0A9Q0NCC7_9DIPT</name>
<dbReference type="GO" id="GO:0032934">
    <property type="term" value="F:sterol binding"/>
    <property type="evidence" value="ECO:0007669"/>
    <property type="project" value="InterPro"/>
</dbReference>
<keyword evidence="4" id="KW-0732">Signal</keyword>
<evidence type="ECO:0000259" key="5">
    <source>
        <dbReference type="SMART" id="SM00737"/>
    </source>
</evidence>
<evidence type="ECO:0000256" key="2">
    <source>
        <dbReference type="ARBA" id="ARBA00006370"/>
    </source>
</evidence>
<comment type="caution">
    <text evidence="6">The sequence shown here is derived from an EMBL/GenBank/DDBJ whole genome shotgun (WGS) entry which is preliminary data.</text>
</comment>
<reference evidence="6" key="1">
    <citation type="submission" date="2022-07" db="EMBL/GenBank/DDBJ databases">
        <authorList>
            <person name="Trinca V."/>
            <person name="Uliana J.V.C."/>
            <person name="Torres T.T."/>
            <person name="Ward R.J."/>
            <person name="Monesi N."/>
        </authorList>
    </citation>
    <scope>NUCLEOTIDE SEQUENCE</scope>
    <source>
        <strain evidence="6">HSMRA1968</strain>
        <tissue evidence="6">Whole embryos</tissue>
    </source>
</reference>
<dbReference type="InterPro" id="IPR014756">
    <property type="entry name" value="Ig_E-set"/>
</dbReference>
<dbReference type="FunFam" id="2.60.40.770:FF:000001">
    <property type="entry name" value="NPC intracellular cholesterol transporter 2"/>
    <property type="match status" value="1"/>
</dbReference>
<evidence type="ECO:0000256" key="4">
    <source>
        <dbReference type="SAM" id="SignalP"/>
    </source>
</evidence>
<dbReference type="SMART" id="SM00737">
    <property type="entry name" value="ML"/>
    <property type="match status" value="1"/>
</dbReference>
<evidence type="ECO:0000256" key="3">
    <source>
        <dbReference type="ARBA" id="ARBA00022525"/>
    </source>
</evidence>
<organism evidence="6 7">
    <name type="scientific">Pseudolycoriella hygida</name>
    <dbReference type="NCBI Taxonomy" id="35572"/>
    <lineage>
        <taxon>Eukaryota</taxon>
        <taxon>Metazoa</taxon>
        <taxon>Ecdysozoa</taxon>
        <taxon>Arthropoda</taxon>
        <taxon>Hexapoda</taxon>
        <taxon>Insecta</taxon>
        <taxon>Pterygota</taxon>
        <taxon>Neoptera</taxon>
        <taxon>Endopterygota</taxon>
        <taxon>Diptera</taxon>
        <taxon>Nematocera</taxon>
        <taxon>Sciaroidea</taxon>
        <taxon>Sciaridae</taxon>
        <taxon>Pseudolycoriella</taxon>
    </lineage>
</organism>
<dbReference type="InterPro" id="IPR039670">
    <property type="entry name" value="NPC2-like"/>
</dbReference>
<evidence type="ECO:0000256" key="1">
    <source>
        <dbReference type="ARBA" id="ARBA00004613"/>
    </source>
</evidence>
<feature type="chain" id="PRO_5040309545" evidence="4">
    <location>
        <begin position="19"/>
        <end position="156"/>
    </location>
</feature>
<accession>A0A9Q0NCC7</accession>
<dbReference type="PANTHER" id="PTHR11306:SF55">
    <property type="entry name" value="GEO08227P1-RELATED"/>
    <property type="match status" value="1"/>
</dbReference>
<dbReference type="OrthoDB" id="6576058at2759"/>
<keyword evidence="7" id="KW-1185">Reference proteome</keyword>
<dbReference type="PANTHER" id="PTHR11306">
    <property type="entry name" value="NIEMANN PICK TYPE C2 PROTEIN NPC2-RELATED"/>
    <property type="match status" value="1"/>
</dbReference>
<dbReference type="Proteomes" id="UP001151699">
    <property type="component" value="Chromosome A"/>
</dbReference>
<dbReference type="InterPro" id="IPR003172">
    <property type="entry name" value="ML_dom"/>
</dbReference>
<dbReference type="Pfam" id="PF02221">
    <property type="entry name" value="E1_DerP2_DerF2"/>
    <property type="match status" value="1"/>
</dbReference>
<dbReference type="GO" id="GO:0005576">
    <property type="term" value="C:extracellular region"/>
    <property type="evidence" value="ECO:0007669"/>
    <property type="project" value="UniProtKB-SubCell"/>
</dbReference>
<dbReference type="GO" id="GO:0015918">
    <property type="term" value="P:sterol transport"/>
    <property type="evidence" value="ECO:0007669"/>
    <property type="project" value="InterPro"/>
</dbReference>
<dbReference type="Gene3D" id="2.60.40.770">
    <property type="match status" value="1"/>
</dbReference>
<comment type="similarity">
    <text evidence="2">Belongs to the NPC2 family.</text>
</comment>
<sequence length="156" mass="17532">MKLLLSVVFTLFVSSAVGEVIKHSVCSDEENQCTIHAVRVNPCPQAADNNANPCHIKRGRSASIDFDYTAGFDATNGKGEVFWMSAEGDLPFLGMDSNACSFTQCPIKKDERKTYSQTFETKRKYPARIFDIKWKLSNADNPQEFCCFVMKIKLTK</sequence>
<comment type="subcellular location">
    <subcellularLocation>
        <location evidence="1">Secreted</location>
    </subcellularLocation>
</comment>
<protein>
    <submittedName>
        <fullName evidence="6">NPC intracellular cholesterol transporter 2</fullName>
    </submittedName>
</protein>
<keyword evidence="3" id="KW-0964">Secreted</keyword>
<feature type="domain" description="MD-2-related lipid-recognition" evidence="5">
    <location>
        <begin position="23"/>
        <end position="152"/>
    </location>
</feature>
<evidence type="ECO:0000313" key="6">
    <source>
        <dbReference type="EMBL" id="KAJ6646729.1"/>
    </source>
</evidence>
<evidence type="ECO:0000313" key="7">
    <source>
        <dbReference type="Proteomes" id="UP001151699"/>
    </source>
</evidence>
<proteinExistence type="inferred from homology"/>
<dbReference type="EMBL" id="WJQU01000001">
    <property type="protein sequence ID" value="KAJ6646729.1"/>
    <property type="molecule type" value="Genomic_DNA"/>
</dbReference>
<dbReference type="AlphaFoldDB" id="A0A9Q0NCC7"/>